<organism evidence="1 2">
    <name type="scientific">Phytophthora cactorum</name>
    <dbReference type="NCBI Taxonomy" id="29920"/>
    <lineage>
        <taxon>Eukaryota</taxon>
        <taxon>Sar</taxon>
        <taxon>Stramenopiles</taxon>
        <taxon>Oomycota</taxon>
        <taxon>Peronosporomycetes</taxon>
        <taxon>Peronosporales</taxon>
        <taxon>Peronosporaceae</taxon>
        <taxon>Phytophthora</taxon>
    </lineage>
</organism>
<dbReference type="Proteomes" id="UP000736787">
    <property type="component" value="Unassembled WGS sequence"/>
</dbReference>
<accession>A0A8T1JPJ5</accession>
<comment type="caution">
    <text evidence="1">The sequence shown here is derived from an EMBL/GenBank/DDBJ whole genome shotgun (WGS) entry which is preliminary data.</text>
</comment>
<dbReference type="EMBL" id="RCMK01000050">
    <property type="protein sequence ID" value="KAG2951579.1"/>
    <property type="molecule type" value="Genomic_DNA"/>
</dbReference>
<evidence type="ECO:0000313" key="1">
    <source>
        <dbReference type="EMBL" id="KAG2951579.1"/>
    </source>
</evidence>
<gene>
    <name evidence="1" type="ORF">PC117_g3516</name>
</gene>
<dbReference type="AlphaFoldDB" id="A0A8T1JPJ5"/>
<proteinExistence type="predicted"/>
<evidence type="ECO:0000313" key="2">
    <source>
        <dbReference type="Proteomes" id="UP000736787"/>
    </source>
</evidence>
<reference evidence="1" key="1">
    <citation type="submission" date="2018-10" db="EMBL/GenBank/DDBJ databases">
        <title>Effector identification in a new, highly contiguous assembly of the strawberry crown rot pathogen Phytophthora cactorum.</title>
        <authorList>
            <person name="Armitage A.D."/>
            <person name="Nellist C.F."/>
            <person name="Bates H."/>
            <person name="Vickerstaff R.J."/>
            <person name="Harrison R.J."/>
        </authorList>
    </citation>
    <scope>NUCLEOTIDE SEQUENCE</scope>
    <source>
        <strain evidence="1">4040</strain>
    </source>
</reference>
<protein>
    <submittedName>
        <fullName evidence="1">Uncharacterized protein</fullName>
    </submittedName>
</protein>
<sequence>MKSRLETFRIGKQSVLYSISLALPDQKSLSQ</sequence>
<name>A0A8T1JPJ5_9STRA</name>